<dbReference type="InterPro" id="IPR036583">
    <property type="entry name" value="23S_rRNA_IVS_sf"/>
</dbReference>
<evidence type="ECO:0000313" key="1">
    <source>
        <dbReference type="EMBL" id="SEH64301.1"/>
    </source>
</evidence>
<sequence>MITFNEKYKNNAILLKTFEFAKNIVVYAELLESKRKFVLANQVLKSGTSIGANVKEAQNAESKADFVHKLKIAMKEADETEFWLFLCNELESYPDCIFLLNELSEILKILNKIIATTKRNN</sequence>
<proteinExistence type="predicted"/>
<evidence type="ECO:0000313" key="2">
    <source>
        <dbReference type="Proteomes" id="UP000199634"/>
    </source>
</evidence>
<organism evidence="1 2">
    <name type="scientific">Paenimyroides marinum</name>
    <dbReference type="NCBI Taxonomy" id="1159016"/>
    <lineage>
        <taxon>Bacteria</taxon>
        <taxon>Pseudomonadati</taxon>
        <taxon>Bacteroidota</taxon>
        <taxon>Flavobacteriia</taxon>
        <taxon>Flavobacteriales</taxon>
        <taxon>Flavobacteriaceae</taxon>
        <taxon>Paenimyroides</taxon>
    </lineage>
</organism>
<dbReference type="PANTHER" id="PTHR38471:SF2">
    <property type="entry name" value="FOUR HELIX BUNDLE PROTEIN"/>
    <property type="match status" value="1"/>
</dbReference>
<dbReference type="Pfam" id="PF05635">
    <property type="entry name" value="23S_rRNA_IVP"/>
    <property type="match status" value="1"/>
</dbReference>
<dbReference type="RefSeq" id="WP_245725266.1">
    <property type="nucleotide sequence ID" value="NZ_FNXE01000005.1"/>
</dbReference>
<name>A0A1H6JY86_9FLAO</name>
<keyword evidence="2" id="KW-1185">Reference proteome</keyword>
<reference evidence="1 2" key="1">
    <citation type="submission" date="2016-10" db="EMBL/GenBank/DDBJ databases">
        <authorList>
            <person name="de Groot N.N."/>
        </authorList>
    </citation>
    <scope>NUCLEOTIDE SEQUENCE [LARGE SCALE GENOMIC DNA]</scope>
    <source>
        <strain evidence="1 2">CGMCC 1.10825</strain>
    </source>
</reference>
<dbReference type="AlphaFoldDB" id="A0A1H6JY86"/>
<dbReference type="SUPFAM" id="SSF158446">
    <property type="entry name" value="IVS-encoded protein-like"/>
    <property type="match status" value="1"/>
</dbReference>
<protein>
    <submittedName>
        <fullName evidence="1">Four helix bundle protein</fullName>
    </submittedName>
</protein>
<dbReference type="Proteomes" id="UP000199634">
    <property type="component" value="Unassembled WGS sequence"/>
</dbReference>
<accession>A0A1H6JY86</accession>
<dbReference type="NCBIfam" id="TIGR02436">
    <property type="entry name" value="four helix bundle protein"/>
    <property type="match status" value="1"/>
</dbReference>
<gene>
    <name evidence="1" type="ORF">SAMN02927937_00658</name>
</gene>
<dbReference type="Gene3D" id="1.20.1440.60">
    <property type="entry name" value="23S rRNA-intervening sequence"/>
    <property type="match status" value="1"/>
</dbReference>
<dbReference type="STRING" id="1159016.SAMN02927937_00658"/>
<dbReference type="PANTHER" id="PTHR38471">
    <property type="entry name" value="FOUR HELIX BUNDLE PROTEIN"/>
    <property type="match status" value="1"/>
</dbReference>
<dbReference type="EMBL" id="FNXE01000005">
    <property type="protein sequence ID" value="SEH64301.1"/>
    <property type="molecule type" value="Genomic_DNA"/>
</dbReference>
<dbReference type="InterPro" id="IPR012657">
    <property type="entry name" value="23S_rRNA-intervening_sequence"/>
</dbReference>
<dbReference type="PIRSF" id="PIRSF035652">
    <property type="entry name" value="CHP02436"/>
    <property type="match status" value="1"/>
</dbReference>